<dbReference type="Proteomes" id="UP000263517">
    <property type="component" value="Unassembled WGS sequence"/>
</dbReference>
<feature type="compositionally biased region" description="Acidic residues" evidence="1">
    <location>
        <begin position="58"/>
        <end position="70"/>
    </location>
</feature>
<evidence type="ECO:0000313" key="3">
    <source>
        <dbReference type="EMBL" id="HBU50160.1"/>
    </source>
</evidence>
<accession>A0A349TSA4</accession>
<dbReference type="AlphaFoldDB" id="A0A349TSA4"/>
<evidence type="ECO:0000313" key="2">
    <source>
        <dbReference type="EMBL" id="HAW77303.1"/>
    </source>
</evidence>
<organism evidence="2 4">
    <name type="scientific">Alteromonas australica</name>
    <dbReference type="NCBI Taxonomy" id="589873"/>
    <lineage>
        <taxon>Bacteria</taxon>
        <taxon>Pseudomonadati</taxon>
        <taxon>Pseudomonadota</taxon>
        <taxon>Gammaproteobacteria</taxon>
        <taxon>Alteromonadales</taxon>
        <taxon>Alteromonadaceae</taxon>
        <taxon>Alteromonas/Salinimonas group</taxon>
        <taxon>Alteromonas</taxon>
    </lineage>
</organism>
<gene>
    <name evidence="2" type="ORF">DCW74_16395</name>
    <name evidence="3" type="ORF">DEB45_02770</name>
</gene>
<dbReference type="RefSeq" id="WP_272965627.1">
    <property type="nucleotide sequence ID" value="NZ_CALBIY010000058.1"/>
</dbReference>
<reference evidence="4 5" key="1">
    <citation type="journal article" date="2018" name="Nat. Biotechnol.">
        <title>A standardized bacterial taxonomy based on genome phylogeny substantially revises the tree of life.</title>
        <authorList>
            <person name="Parks D.H."/>
            <person name="Chuvochina M."/>
            <person name="Waite D.W."/>
            <person name="Rinke C."/>
            <person name="Skarshewski A."/>
            <person name="Chaumeil P.A."/>
            <person name="Hugenholtz P."/>
        </authorList>
    </citation>
    <scope>NUCLEOTIDE SEQUENCE [LARGE SCALE GENOMIC DNA]</scope>
    <source>
        <strain evidence="3">UBA11621</strain>
        <strain evidence="2">UBA11978</strain>
    </source>
</reference>
<feature type="compositionally biased region" description="Low complexity" evidence="1">
    <location>
        <begin position="113"/>
        <end position="129"/>
    </location>
</feature>
<evidence type="ECO:0000256" key="1">
    <source>
        <dbReference type="SAM" id="MobiDB-lite"/>
    </source>
</evidence>
<dbReference type="Proteomes" id="UP000264779">
    <property type="component" value="Unassembled WGS sequence"/>
</dbReference>
<dbReference type="EMBL" id="DNAN01000577">
    <property type="protein sequence ID" value="HAW77303.1"/>
    <property type="molecule type" value="Genomic_DNA"/>
</dbReference>
<feature type="compositionally biased region" description="Polar residues" evidence="1">
    <location>
        <begin position="23"/>
        <end position="40"/>
    </location>
</feature>
<evidence type="ECO:0000313" key="5">
    <source>
        <dbReference type="Proteomes" id="UP000264779"/>
    </source>
</evidence>
<feature type="region of interest" description="Disordered" evidence="1">
    <location>
        <begin position="54"/>
        <end position="75"/>
    </location>
</feature>
<evidence type="ECO:0000313" key="4">
    <source>
        <dbReference type="Proteomes" id="UP000263517"/>
    </source>
</evidence>
<comment type="caution">
    <text evidence="2">The sequence shown here is derived from an EMBL/GenBank/DDBJ whole genome shotgun (WGS) entry which is preliminary data.</text>
</comment>
<feature type="region of interest" description="Disordered" evidence="1">
    <location>
        <begin position="20"/>
        <end position="40"/>
    </location>
</feature>
<proteinExistence type="predicted"/>
<protein>
    <submittedName>
        <fullName evidence="2">Uncharacterized protein</fullName>
    </submittedName>
</protein>
<dbReference type="EMBL" id="DONK01000043">
    <property type="protein sequence ID" value="HBU50160.1"/>
    <property type="molecule type" value="Genomic_DNA"/>
</dbReference>
<name>A0A349TSA4_9ALTE</name>
<sequence>MALEMSTQGSINSLLSSISSTSVNATQTESTQTDEAANDSQGLPSMFAALLSQLPTSSDEEDTSTSDDAEPSLSTGMLSALTSDDAIGTMQNSLLSALQNNVFSGLTSAAMASSSESDSGTTTNTTVEETALDENTSSAGAIFDSLYTSAFGEDGLNLNDGFDTLNIVNHLPIVSDIYEATTSSHVDAAASLAGSFLYGGMAGMLYNVADLAVEGMTGKSISSNLWDVGKQVFGSSSTEAEISGVVAETELASTGDDAYQFVKRNIGG</sequence>
<feature type="region of interest" description="Disordered" evidence="1">
    <location>
        <begin position="113"/>
        <end position="133"/>
    </location>
</feature>